<protein>
    <submittedName>
        <fullName evidence="2">Uncharacterized protein</fullName>
    </submittedName>
</protein>
<reference evidence="2 3" key="1">
    <citation type="journal article" date="2019" name="Sci. Rep.">
        <title>Orb-weaving spider Araneus ventricosus genome elucidates the spidroin gene catalogue.</title>
        <authorList>
            <person name="Kono N."/>
            <person name="Nakamura H."/>
            <person name="Ohtoshi R."/>
            <person name="Moran D.A.P."/>
            <person name="Shinohara A."/>
            <person name="Yoshida Y."/>
            <person name="Fujiwara M."/>
            <person name="Mori M."/>
            <person name="Tomita M."/>
            <person name="Arakawa K."/>
        </authorList>
    </citation>
    <scope>NUCLEOTIDE SEQUENCE [LARGE SCALE GENOMIC DNA]</scope>
</reference>
<evidence type="ECO:0000313" key="2">
    <source>
        <dbReference type="EMBL" id="GBM16530.1"/>
    </source>
</evidence>
<proteinExistence type="predicted"/>
<comment type="caution">
    <text evidence="2">The sequence shown here is derived from an EMBL/GenBank/DDBJ whole genome shotgun (WGS) entry which is preliminary data.</text>
</comment>
<feature type="region of interest" description="Disordered" evidence="1">
    <location>
        <begin position="36"/>
        <end position="63"/>
    </location>
</feature>
<gene>
    <name evidence="2" type="ORF">AVEN_148911_1</name>
</gene>
<name>A0A4Y2DIB8_ARAVE</name>
<keyword evidence="3" id="KW-1185">Reference proteome</keyword>
<accession>A0A4Y2DIB8</accession>
<dbReference type="Proteomes" id="UP000499080">
    <property type="component" value="Unassembled WGS sequence"/>
</dbReference>
<dbReference type="EMBL" id="BGPR01000375">
    <property type="protein sequence ID" value="GBM16530.1"/>
    <property type="molecule type" value="Genomic_DNA"/>
</dbReference>
<organism evidence="2 3">
    <name type="scientific">Araneus ventricosus</name>
    <name type="common">Orbweaver spider</name>
    <name type="synonym">Epeira ventricosa</name>
    <dbReference type="NCBI Taxonomy" id="182803"/>
    <lineage>
        <taxon>Eukaryota</taxon>
        <taxon>Metazoa</taxon>
        <taxon>Ecdysozoa</taxon>
        <taxon>Arthropoda</taxon>
        <taxon>Chelicerata</taxon>
        <taxon>Arachnida</taxon>
        <taxon>Araneae</taxon>
        <taxon>Araneomorphae</taxon>
        <taxon>Entelegynae</taxon>
        <taxon>Araneoidea</taxon>
        <taxon>Araneidae</taxon>
        <taxon>Araneus</taxon>
    </lineage>
</organism>
<evidence type="ECO:0000256" key="1">
    <source>
        <dbReference type="SAM" id="MobiDB-lite"/>
    </source>
</evidence>
<sequence length="97" mass="10767">MDEGEHMSRRIMASCPDHVVRDRADGSVAMQMAQTRLNNGREPTLSPKRPVSVLGNYGNPRRAESQNLSLHHSMTINVIMPSALKINSVQSKDKILS</sequence>
<dbReference type="AlphaFoldDB" id="A0A4Y2DIB8"/>
<evidence type="ECO:0000313" key="3">
    <source>
        <dbReference type="Proteomes" id="UP000499080"/>
    </source>
</evidence>